<evidence type="ECO:0000256" key="5">
    <source>
        <dbReference type="ARBA" id="ARBA00023098"/>
    </source>
</evidence>
<dbReference type="AlphaFoldDB" id="A0A9X3AIB5"/>
<keyword evidence="4 10" id="KW-0808">Transferase</keyword>
<comment type="similarity">
    <text evidence="10">Belongs to the PlsX family.</text>
</comment>
<evidence type="ECO:0000256" key="4">
    <source>
        <dbReference type="ARBA" id="ARBA00022679"/>
    </source>
</evidence>
<comment type="pathway">
    <text evidence="10">Lipid metabolism; phospholipid metabolism.</text>
</comment>
<keyword evidence="6 10" id="KW-0594">Phospholipid biosynthesis</keyword>
<dbReference type="PANTHER" id="PTHR30100">
    <property type="entry name" value="FATTY ACID/PHOSPHOLIPID SYNTHESIS PROTEIN PLSX"/>
    <property type="match status" value="1"/>
</dbReference>
<dbReference type="InterPro" id="IPR012281">
    <property type="entry name" value="Phospholipid_synth_PlsX-like"/>
</dbReference>
<evidence type="ECO:0000256" key="10">
    <source>
        <dbReference type="HAMAP-Rule" id="MF_00019"/>
    </source>
</evidence>
<organism evidence="11 12">
    <name type="scientific">Thalassolituus pacificus</name>
    <dbReference type="NCBI Taxonomy" id="2975440"/>
    <lineage>
        <taxon>Bacteria</taxon>
        <taxon>Pseudomonadati</taxon>
        <taxon>Pseudomonadota</taxon>
        <taxon>Gammaproteobacteria</taxon>
        <taxon>Oceanospirillales</taxon>
        <taxon>Oceanospirillaceae</taxon>
        <taxon>Thalassolituus</taxon>
    </lineage>
</organism>
<gene>
    <name evidence="10 11" type="primary">plsX</name>
    <name evidence="11" type="ORF">NYR02_12145</name>
</gene>
<keyword evidence="2 10" id="KW-0963">Cytoplasm</keyword>
<dbReference type="EMBL" id="JAOANI010000019">
    <property type="protein sequence ID" value="MCT7359761.1"/>
    <property type="molecule type" value="Genomic_DNA"/>
</dbReference>
<sequence length="334" mass="37057">MFTVAVDVMGGDLGPRVAFQACKKFLKSRPDVHLIVAVTQDFADEAESFFASRKSRVRILPCETQISMQDKPAQMLRQGLKSTMAAVLREHQQGRAQGILSVGNTGALMVLARHLLGTLPGMDRPALATLLPTRQKPLLMLDLGANLGVSADQLVQFACIGAAWSKVQCAAAPRLGLLNVGRESTKGTDNVRQAAEQLQRIMPDYYVGFYEGDDLYRGELDVLITDGFAGNIALKASEGLSEWLSEQLHSEFRNTWFLRWLSFLWAPAIARIERRISPARHGGALLLGLDGVVVKTHGKSNERAYRHALEYLLQKVERFDKPRLLAELNRLQNH</sequence>
<dbReference type="GO" id="GO:0008654">
    <property type="term" value="P:phospholipid biosynthetic process"/>
    <property type="evidence" value="ECO:0007669"/>
    <property type="project" value="UniProtKB-KW"/>
</dbReference>
<proteinExistence type="inferred from homology"/>
<dbReference type="InterPro" id="IPR003664">
    <property type="entry name" value="FA_synthesis"/>
</dbReference>
<evidence type="ECO:0000256" key="3">
    <source>
        <dbReference type="ARBA" id="ARBA00022516"/>
    </source>
</evidence>
<evidence type="ECO:0000313" key="11">
    <source>
        <dbReference type="EMBL" id="MCT7359761.1"/>
    </source>
</evidence>
<dbReference type="Proteomes" id="UP001147830">
    <property type="component" value="Unassembled WGS sequence"/>
</dbReference>
<reference evidence="11" key="2">
    <citation type="submission" date="2022-08" db="EMBL/GenBank/DDBJ databases">
        <authorList>
            <person name="Dong C."/>
        </authorList>
    </citation>
    <scope>NUCLEOTIDE SEQUENCE</scope>
    <source>
        <strain evidence="11">59MF3M-4</strain>
    </source>
</reference>
<dbReference type="NCBIfam" id="TIGR00182">
    <property type="entry name" value="plsX"/>
    <property type="match status" value="1"/>
</dbReference>
<dbReference type="Gene3D" id="3.40.718.10">
    <property type="entry name" value="Isopropylmalate Dehydrogenase"/>
    <property type="match status" value="1"/>
</dbReference>
<protein>
    <recommendedName>
        <fullName evidence="8 10">Phosphate acyltransferase</fullName>
        <ecNumber evidence="8 10">2.3.1.274</ecNumber>
    </recommendedName>
    <alternativeName>
        <fullName evidence="10">Acyl-ACP phosphotransacylase</fullName>
    </alternativeName>
    <alternativeName>
        <fullName evidence="10">Acyl-[acyl-carrier-protein]--phosphate acyltransferase</fullName>
    </alternativeName>
    <alternativeName>
        <fullName evidence="10">Phosphate-acyl-ACP acyltransferase</fullName>
    </alternativeName>
</protein>
<dbReference type="HAMAP" id="MF_00019">
    <property type="entry name" value="PlsX"/>
    <property type="match status" value="1"/>
</dbReference>
<evidence type="ECO:0000313" key="12">
    <source>
        <dbReference type="Proteomes" id="UP001147830"/>
    </source>
</evidence>
<dbReference type="GO" id="GO:0005737">
    <property type="term" value="C:cytoplasm"/>
    <property type="evidence" value="ECO:0007669"/>
    <property type="project" value="UniProtKB-SubCell"/>
</dbReference>
<evidence type="ECO:0000256" key="7">
    <source>
        <dbReference type="ARBA" id="ARBA00023264"/>
    </source>
</evidence>
<evidence type="ECO:0000256" key="1">
    <source>
        <dbReference type="ARBA" id="ARBA00001232"/>
    </source>
</evidence>
<reference evidence="11" key="1">
    <citation type="journal article" date="2022" name="Front. Microbiol.">
        <title>Genome-based taxonomic rearrangement of Oceanobacter-related bacteria including the description of Thalassolituus hydrocarbonoclasticus sp. nov. and Thalassolituus pacificus sp. nov. and emended description of the genus Thalassolituus.</title>
        <authorList>
            <person name="Dong C."/>
            <person name="Wei L."/>
            <person name="Wang J."/>
            <person name="Lai Q."/>
            <person name="Huang Z."/>
            <person name="Shao Z."/>
        </authorList>
    </citation>
    <scope>NUCLEOTIDE SEQUENCE</scope>
    <source>
        <strain evidence="11">59MF3M-4</strain>
    </source>
</reference>
<keyword evidence="5 10" id="KW-0443">Lipid metabolism</keyword>
<evidence type="ECO:0000256" key="6">
    <source>
        <dbReference type="ARBA" id="ARBA00023209"/>
    </source>
</evidence>
<comment type="catalytic activity">
    <reaction evidence="1 10">
        <text>a fatty acyl-[ACP] + phosphate = an acyl phosphate + holo-[ACP]</text>
        <dbReference type="Rhea" id="RHEA:42292"/>
        <dbReference type="Rhea" id="RHEA-COMP:9685"/>
        <dbReference type="Rhea" id="RHEA-COMP:14125"/>
        <dbReference type="ChEBI" id="CHEBI:43474"/>
        <dbReference type="ChEBI" id="CHEBI:59918"/>
        <dbReference type="ChEBI" id="CHEBI:64479"/>
        <dbReference type="ChEBI" id="CHEBI:138651"/>
        <dbReference type="EC" id="2.3.1.274"/>
    </reaction>
</comment>
<dbReference type="EC" id="2.3.1.274" evidence="8 10"/>
<dbReference type="RefSeq" id="WP_260976780.1">
    <property type="nucleotide sequence ID" value="NZ_JAOANI010000019.1"/>
</dbReference>
<comment type="caution">
    <text evidence="11">The sequence shown here is derived from an EMBL/GenBank/DDBJ whole genome shotgun (WGS) entry which is preliminary data.</text>
</comment>
<evidence type="ECO:0000256" key="2">
    <source>
        <dbReference type="ARBA" id="ARBA00022490"/>
    </source>
</evidence>
<accession>A0A9X3AIB5</accession>
<comment type="subunit">
    <text evidence="9 10">Homodimer. Probably interacts with PlsY.</text>
</comment>
<dbReference type="Pfam" id="PF02504">
    <property type="entry name" value="FA_synthesis"/>
    <property type="match status" value="1"/>
</dbReference>
<dbReference type="GO" id="GO:0006633">
    <property type="term" value="P:fatty acid biosynthetic process"/>
    <property type="evidence" value="ECO:0007669"/>
    <property type="project" value="UniProtKB-UniRule"/>
</dbReference>
<evidence type="ECO:0000256" key="8">
    <source>
        <dbReference type="ARBA" id="ARBA00024069"/>
    </source>
</evidence>
<comment type="subcellular location">
    <subcellularLocation>
        <location evidence="10">Cytoplasm</location>
    </subcellularLocation>
    <text evidence="10">Associated with the membrane possibly through PlsY.</text>
</comment>
<comment type="function">
    <text evidence="10">Catalyzes the reversible formation of acyl-phosphate (acyl-PO(4)) from acyl-[acyl-carrier-protein] (acyl-ACP). This enzyme utilizes acyl-ACP as fatty acyl donor, but not acyl-CoA.</text>
</comment>
<name>A0A9X3AIB5_9GAMM</name>
<keyword evidence="7 10" id="KW-1208">Phospholipid metabolism</keyword>
<keyword evidence="11" id="KW-0012">Acyltransferase</keyword>
<dbReference type="SUPFAM" id="SSF53659">
    <property type="entry name" value="Isocitrate/Isopropylmalate dehydrogenase-like"/>
    <property type="match status" value="1"/>
</dbReference>
<keyword evidence="12" id="KW-1185">Reference proteome</keyword>
<dbReference type="PANTHER" id="PTHR30100:SF1">
    <property type="entry name" value="PHOSPHATE ACYLTRANSFERASE"/>
    <property type="match status" value="1"/>
</dbReference>
<dbReference type="PIRSF" id="PIRSF002465">
    <property type="entry name" value="Phsphlp_syn_PlsX"/>
    <property type="match status" value="1"/>
</dbReference>
<dbReference type="GO" id="GO:0043811">
    <property type="term" value="F:phosphate:acyl-[acyl carrier protein] acyltransferase activity"/>
    <property type="evidence" value="ECO:0007669"/>
    <property type="project" value="UniProtKB-UniRule"/>
</dbReference>
<keyword evidence="3 10" id="KW-0444">Lipid biosynthesis</keyword>
<evidence type="ECO:0000256" key="9">
    <source>
        <dbReference type="ARBA" id="ARBA00046608"/>
    </source>
</evidence>